<dbReference type="EMBL" id="JBBKZV010000047">
    <property type="protein sequence ID" value="MEJ8826979.1"/>
    <property type="molecule type" value="Genomic_DNA"/>
</dbReference>
<dbReference type="InterPro" id="IPR006016">
    <property type="entry name" value="UspA"/>
</dbReference>
<dbReference type="Gene3D" id="3.40.50.620">
    <property type="entry name" value="HUPs"/>
    <property type="match status" value="1"/>
</dbReference>
<evidence type="ECO:0000256" key="1">
    <source>
        <dbReference type="ARBA" id="ARBA00008791"/>
    </source>
</evidence>
<dbReference type="PANTHER" id="PTHR46268">
    <property type="entry name" value="STRESS RESPONSE PROTEIN NHAX"/>
    <property type="match status" value="1"/>
</dbReference>
<dbReference type="PRINTS" id="PR01438">
    <property type="entry name" value="UNVRSLSTRESS"/>
</dbReference>
<evidence type="ECO:0000313" key="3">
    <source>
        <dbReference type="EMBL" id="MEJ8826979.1"/>
    </source>
</evidence>
<evidence type="ECO:0000259" key="2">
    <source>
        <dbReference type="Pfam" id="PF00582"/>
    </source>
</evidence>
<dbReference type="InterPro" id="IPR006015">
    <property type="entry name" value="Universal_stress_UspA"/>
</dbReference>
<gene>
    <name evidence="3" type="ORF">WKW80_34120</name>
</gene>
<feature type="domain" description="UspA" evidence="2">
    <location>
        <begin position="1"/>
        <end position="146"/>
    </location>
</feature>
<proteinExistence type="inferred from homology"/>
<keyword evidence="4" id="KW-1185">Reference proteome</keyword>
<protein>
    <submittedName>
        <fullName evidence="3">Universal stress protein</fullName>
    </submittedName>
</protein>
<reference evidence="3 4" key="1">
    <citation type="submission" date="2024-03" db="EMBL/GenBank/DDBJ databases">
        <title>Novel species of the genus Variovorax.</title>
        <authorList>
            <person name="Liu Q."/>
            <person name="Xin Y.-H."/>
        </authorList>
    </citation>
    <scope>NUCLEOTIDE SEQUENCE [LARGE SCALE GENOMIC DNA]</scope>
    <source>
        <strain evidence="3 4">KACC 18501</strain>
    </source>
</reference>
<dbReference type="Pfam" id="PF00582">
    <property type="entry name" value="Usp"/>
    <property type="match status" value="1"/>
</dbReference>
<comment type="similarity">
    <text evidence="1">Belongs to the universal stress protein A family.</text>
</comment>
<accession>A0ABU8WAB7</accession>
<name>A0ABU8WAB7_9BURK</name>
<organism evidence="3 4">
    <name type="scientific">Variovorax humicola</name>
    <dbReference type="NCBI Taxonomy" id="1769758"/>
    <lineage>
        <taxon>Bacteria</taxon>
        <taxon>Pseudomonadati</taxon>
        <taxon>Pseudomonadota</taxon>
        <taxon>Betaproteobacteria</taxon>
        <taxon>Burkholderiales</taxon>
        <taxon>Comamonadaceae</taxon>
        <taxon>Variovorax</taxon>
    </lineage>
</organism>
<dbReference type="CDD" id="cd00293">
    <property type="entry name" value="USP-like"/>
    <property type="match status" value="1"/>
</dbReference>
<dbReference type="PANTHER" id="PTHR46268:SF15">
    <property type="entry name" value="UNIVERSAL STRESS PROTEIN HP_0031"/>
    <property type="match status" value="1"/>
</dbReference>
<comment type="caution">
    <text evidence="3">The sequence shown here is derived from an EMBL/GenBank/DDBJ whole genome shotgun (WGS) entry which is preliminary data.</text>
</comment>
<dbReference type="SUPFAM" id="SSF52402">
    <property type="entry name" value="Adenine nucleotide alpha hydrolases-like"/>
    <property type="match status" value="1"/>
</dbReference>
<sequence length="154" mass="16393">MYQRLLVPFDGSAASSAGLAEAVRLAALTHGRLRLMHCIDELSFAFTVDAFAGVAGGFLDDLRKKAAALLHGAKDRAAAAGVEAEGVVYDNLYDSVAEMVMRETASWQADLIVIGTHGRRGVRRAMLGSSAEQILRLSPVPVLLVRAEAKNDQG</sequence>
<dbReference type="Proteomes" id="UP001363010">
    <property type="component" value="Unassembled WGS sequence"/>
</dbReference>
<evidence type="ECO:0000313" key="4">
    <source>
        <dbReference type="Proteomes" id="UP001363010"/>
    </source>
</evidence>
<dbReference type="InterPro" id="IPR014729">
    <property type="entry name" value="Rossmann-like_a/b/a_fold"/>
</dbReference>